<dbReference type="Gene3D" id="3.30.70.360">
    <property type="match status" value="1"/>
</dbReference>
<dbReference type="InterPro" id="IPR036264">
    <property type="entry name" value="Bact_exopeptidase_dim_dom"/>
</dbReference>
<accession>A0A923EAS3</accession>
<dbReference type="SUPFAM" id="SSF53187">
    <property type="entry name" value="Zn-dependent exopeptidases"/>
    <property type="match status" value="1"/>
</dbReference>
<dbReference type="SUPFAM" id="SSF55031">
    <property type="entry name" value="Bacterial exopeptidase dimerisation domain"/>
    <property type="match status" value="1"/>
</dbReference>
<dbReference type="RefSeq" id="WP_035148856.1">
    <property type="nucleotide sequence ID" value="NZ_JAAZWO010000006.1"/>
</dbReference>
<dbReference type="GO" id="GO:0046872">
    <property type="term" value="F:metal ion binding"/>
    <property type="evidence" value="ECO:0007669"/>
    <property type="project" value="UniProtKB-KW"/>
</dbReference>
<gene>
    <name evidence="4" type="ORF">HGG79_07115</name>
</gene>
<dbReference type="CDD" id="cd08019">
    <property type="entry name" value="M20_Acy1-like"/>
    <property type="match status" value="1"/>
</dbReference>
<dbReference type="PANTHER" id="PTHR11014:SF63">
    <property type="entry name" value="METALLOPEPTIDASE, PUTATIVE (AFU_ORTHOLOGUE AFUA_6G09600)-RELATED"/>
    <property type="match status" value="1"/>
</dbReference>
<feature type="binding site" evidence="2">
    <location>
        <position position="357"/>
    </location>
    <ligand>
        <name>Mn(2+)</name>
        <dbReference type="ChEBI" id="CHEBI:29035"/>
        <label>2</label>
    </ligand>
</feature>
<comment type="cofactor">
    <cofactor evidence="2">
        <name>Mn(2+)</name>
        <dbReference type="ChEBI" id="CHEBI:29035"/>
    </cofactor>
    <text evidence="2">The Mn(2+) ion enhances activity.</text>
</comment>
<name>A0A923EAS3_CLOTT</name>
<dbReference type="GO" id="GO:0019877">
    <property type="term" value="P:diaminopimelate biosynthetic process"/>
    <property type="evidence" value="ECO:0007669"/>
    <property type="project" value="UniProtKB-ARBA"/>
</dbReference>
<dbReference type="AlphaFoldDB" id="A0A923EAS3"/>
<keyword evidence="5" id="KW-1185">Reference proteome</keyword>
<dbReference type="Pfam" id="PF07687">
    <property type="entry name" value="M20_dimer"/>
    <property type="match status" value="1"/>
</dbReference>
<comment type="caution">
    <text evidence="4">The sequence shown here is derived from an EMBL/GenBank/DDBJ whole genome shotgun (WGS) entry which is preliminary data.</text>
</comment>
<feature type="binding site" evidence="2">
    <location>
        <position position="136"/>
    </location>
    <ligand>
        <name>Mn(2+)</name>
        <dbReference type="ChEBI" id="CHEBI:29035"/>
        <label>2</label>
    </ligand>
</feature>
<evidence type="ECO:0000313" key="4">
    <source>
        <dbReference type="EMBL" id="MBC2397544.1"/>
    </source>
</evidence>
<dbReference type="EMBL" id="JAAZWO010000006">
    <property type="protein sequence ID" value="MBC2397544.1"/>
    <property type="molecule type" value="Genomic_DNA"/>
</dbReference>
<feature type="binding site" evidence="2">
    <location>
        <position position="102"/>
    </location>
    <ligand>
        <name>Mn(2+)</name>
        <dbReference type="ChEBI" id="CHEBI:29035"/>
        <label>2</label>
    </ligand>
</feature>
<dbReference type="InterPro" id="IPR011650">
    <property type="entry name" value="Peptidase_M20_dimer"/>
</dbReference>
<evidence type="ECO:0000256" key="2">
    <source>
        <dbReference type="PIRSR" id="PIRSR005962-1"/>
    </source>
</evidence>
<reference evidence="4 5" key="1">
    <citation type="submission" date="2020-04" db="EMBL/GenBank/DDBJ databases">
        <title>Genomic insights into acetone-butanol-ethanol (ABE) fermentation by sequencing solventogenic clostridia strains.</title>
        <authorList>
            <person name="Brown S."/>
        </authorList>
    </citation>
    <scope>NUCLEOTIDE SEQUENCE [LARGE SCALE GENOMIC DNA]</scope>
    <source>
        <strain evidence="4 5">DJ011</strain>
    </source>
</reference>
<dbReference type="PIRSF" id="PIRSF005962">
    <property type="entry name" value="Pept_M20D_amidohydro"/>
    <property type="match status" value="1"/>
</dbReference>
<evidence type="ECO:0000313" key="5">
    <source>
        <dbReference type="Proteomes" id="UP000563151"/>
    </source>
</evidence>
<keyword evidence="1" id="KW-0378">Hydrolase</keyword>
<feature type="binding site" evidence="2">
    <location>
        <position position="160"/>
    </location>
    <ligand>
        <name>Mn(2+)</name>
        <dbReference type="ChEBI" id="CHEBI:29035"/>
        <label>2</label>
    </ligand>
</feature>
<dbReference type="Gene3D" id="3.40.630.10">
    <property type="entry name" value="Zn peptidases"/>
    <property type="match status" value="1"/>
</dbReference>
<dbReference type="NCBIfam" id="TIGR01891">
    <property type="entry name" value="amidohydrolases"/>
    <property type="match status" value="1"/>
</dbReference>
<feature type="binding site" evidence="2">
    <location>
        <position position="100"/>
    </location>
    <ligand>
        <name>Mn(2+)</name>
        <dbReference type="ChEBI" id="CHEBI:29035"/>
        <label>2</label>
    </ligand>
</feature>
<evidence type="ECO:0000259" key="3">
    <source>
        <dbReference type="Pfam" id="PF07687"/>
    </source>
</evidence>
<dbReference type="FunFam" id="3.30.70.360:FF:000001">
    <property type="entry name" value="N-acetyldiaminopimelate deacetylase"/>
    <property type="match status" value="1"/>
</dbReference>
<organism evidence="4 5">
    <name type="scientific">Clostridium tetanomorphum</name>
    <dbReference type="NCBI Taxonomy" id="1553"/>
    <lineage>
        <taxon>Bacteria</taxon>
        <taxon>Bacillati</taxon>
        <taxon>Bacillota</taxon>
        <taxon>Clostridia</taxon>
        <taxon>Eubacteriales</taxon>
        <taxon>Clostridiaceae</taxon>
        <taxon>Clostridium</taxon>
    </lineage>
</organism>
<keyword evidence="2" id="KW-0464">Manganese</keyword>
<dbReference type="InterPro" id="IPR002933">
    <property type="entry name" value="Peptidase_M20"/>
</dbReference>
<dbReference type="InterPro" id="IPR017439">
    <property type="entry name" value="Amidohydrolase"/>
</dbReference>
<proteinExistence type="predicted"/>
<keyword evidence="2" id="KW-0479">Metal-binding</keyword>
<dbReference type="Proteomes" id="UP000563151">
    <property type="component" value="Unassembled WGS sequence"/>
</dbReference>
<dbReference type="PANTHER" id="PTHR11014">
    <property type="entry name" value="PEPTIDASE M20 FAMILY MEMBER"/>
    <property type="match status" value="1"/>
</dbReference>
<protein>
    <submittedName>
        <fullName evidence="4">Amidohydrolase</fullName>
    </submittedName>
</protein>
<feature type="domain" description="Peptidase M20 dimerisation" evidence="3">
    <location>
        <begin position="184"/>
        <end position="265"/>
    </location>
</feature>
<sequence length="385" mass="41987">MTIREISKKYKQNVIDLRRTFHKYPEASLNEYNTSELIKKELHKLGIQYKTAANTGIIAEIKGKNSEQTVALRADIDALSVTELNECDFKSQNEGLMHACGHDCHISMLLGAAMILNDIKDTLNGTVRLIFQPAEEVAKGAKMMIEAGALEGVDGIFGMHVWSDIECGSVCVQEGPLMASADLFSIKVKGKGGHGSAPHQGIDAVLASSAIVMNLQTIVSRELNPLQPTVVSVGSLNAGSRFNVIASEGTLTGTTRCFSPEIRDKFPKILERVAKDTAATFRAEAELQYSYGTPTVINNKECSKLAEKSLEKIGSKPVIIEKIMGAEDFAEYLNKVPGVLALVGVRNEAKNACYPQHHPHYTIDEEALEIGSALYAQYAQDFLNK</sequence>
<dbReference type="Pfam" id="PF01546">
    <property type="entry name" value="Peptidase_M20"/>
    <property type="match status" value="1"/>
</dbReference>
<dbReference type="GO" id="GO:0050118">
    <property type="term" value="F:N-acetyldiaminopimelate deacetylase activity"/>
    <property type="evidence" value="ECO:0007669"/>
    <property type="project" value="UniProtKB-ARBA"/>
</dbReference>
<evidence type="ECO:0000256" key="1">
    <source>
        <dbReference type="ARBA" id="ARBA00022801"/>
    </source>
</evidence>